<evidence type="ECO:0000256" key="1">
    <source>
        <dbReference type="SAM" id="Phobius"/>
    </source>
</evidence>
<dbReference type="InterPro" id="IPR003848">
    <property type="entry name" value="DUF218"/>
</dbReference>
<protein>
    <submittedName>
        <fullName evidence="3">YdcF family protein</fullName>
    </submittedName>
</protein>
<dbReference type="PANTHER" id="PTHR30336">
    <property type="entry name" value="INNER MEMBRANE PROTEIN, PROBABLE PERMEASE"/>
    <property type="match status" value="1"/>
</dbReference>
<evidence type="ECO:0000259" key="2">
    <source>
        <dbReference type="Pfam" id="PF02698"/>
    </source>
</evidence>
<evidence type="ECO:0000313" key="4">
    <source>
        <dbReference type="Proteomes" id="UP001596266"/>
    </source>
</evidence>
<comment type="caution">
    <text evidence="3">The sequence shown here is derived from an EMBL/GenBank/DDBJ whole genome shotgun (WGS) entry which is preliminary data.</text>
</comment>
<reference evidence="4" key="1">
    <citation type="journal article" date="2019" name="Int. J. Syst. Evol. Microbiol.">
        <title>The Global Catalogue of Microorganisms (GCM) 10K type strain sequencing project: providing services to taxonomists for standard genome sequencing and annotation.</title>
        <authorList>
            <consortium name="The Broad Institute Genomics Platform"/>
            <consortium name="The Broad Institute Genome Sequencing Center for Infectious Disease"/>
            <person name="Wu L."/>
            <person name="Ma J."/>
        </authorList>
    </citation>
    <scope>NUCLEOTIDE SEQUENCE [LARGE SCALE GENOMIC DNA]</scope>
    <source>
        <strain evidence="4">CGMCC 1.15277</strain>
    </source>
</reference>
<feature type="domain" description="DUF218" evidence="2">
    <location>
        <begin position="106"/>
        <end position="259"/>
    </location>
</feature>
<feature type="transmembrane region" description="Helical" evidence="1">
    <location>
        <begin position="68"/>
        <end position="90"/>
    </location>
</feature>
<sequence length="292" mass="30564">MTNPELARGLVTAAALIGLVPAGWLLRAGLDWLSRPRYPGRQLLGAGLGLPALLMAGVAVVWLRPSSWLAVGSLFCCLLVGWTSALFLGWQAWSLRHGTGGVGPVDYVIVLGAGLLGDRVPPVLASRIDTAVEIHRSQSTADGGRRPLLVMSGGKGSDEQVSEAAAMARYAMACGVPATDVVLEDRSTTTWQNLEFSSRLVSERLGGQGSGGAELGDGARGVVVSNDFHTLRASWMARAQGLDLGFVDAPTVGVSRAAAQLREFGAVAYQWPLRFAVASGLLPLLLTVLVLA</sequence>
<organism evidence="3 4">
    <name type="scientific">Luteococcus sanguinis</name>
    <dbReference type="NCBI Taxonomy" id="174038"/>
    <lineage>
        <taxon>Bacteria</taxon>
        <taxon>Bacillati</taxon>
        <taxon>Actinomycetota</taxon>
        <taxon>Actinomycetes</taxon>
        <taxon>Propionibacteriales</taxon>
        <taxon>Propionibacteriaceae</taxon>
        <taxon>Luteococcus</taxon>
    </lineage>
</organism>
<dbReference type="Proteomes" id="UP001596266">
    <property type="component" value="Unassembled WGS sequence"/>
</dbReference>
<evidence type="ECO:0000313" key="3">
    <source>
        <dbReference type="EMBL" id="MFC6396542.1"/>
    </source>
</evidence>
<dbReference type="InterPro" id="IPR051599">
    <property type="entry name" value="Cell_Envelope_Assoc"/>
</dbReference>
<proteinExistence type="predicted"/>
<feature type="transmembrane region" description="Helical" evidence="1">
    <location>
        <begin position="6"/>
        <end position="30"/>
    </location>
</feature>
<dbReference type="Gene3D" id="3.40.50.620">
    <property type="entry name" value="HUPs"/>
    <property type="match status" value="1"/>
</dbReference>
<accession>A0ABW1X2X2</accession>
<feature type="transmembrane region" description="Helical" evidence="1">
    <location>
        <begin position="42"/>
        <end position="62"/>
    </location>
</feature>
<dbReference type="RefSeq" id="WP_343885569.1">
    <property type="nucleotide sequence ID" value="NZ_BAAAKI010000008.1"/>
</dbReference>
<dbReference type="Pfam" id="PF02698">
    <property type="entry name" value="DUF218"/>
    <property type="match status" value="1"/>
</dbReference>
<name>A0ABW1X2X2_9ACTN</name>
<dbReference type="PANTHER" id="PTHR30336:SF4">
    <property type="entry name" value="ENVELOPE BIOGENESIS FACTOR ELYC"/>
    <property type="match status" value="1"/>
</dbReference>
<dbReference type="CDD" id="cd06259">
    <property type="entry name" value="YdcF-like"/>
    <property type="match status" value="1"/>
</dbReference>
<keyword evidence="4" id="KW-1185">Reference proteome</keyword>
<keyword evidence="1" id="KW-0812">Transmembrane</keyword>
<gene>
    <name evidence="3" type="ORF">ACFP57_06020</name>
</gene>
<keyword evidence="1" id="KW-0472">Membrane</keyword>
<keyword evidence="1" id="KW-1133">Transmembrane helix</keyword>
<dbReference type="EMBL" id="JBHSUA010000011">
    <property type="protein sequence ID" value="MFC6396542.1"/>
    <property type="molecule type" value="Genomic_DNA"/>
</dbReference>
<dbReference type="InterPro" id="IPR014729">
    <property type="entry name" value="Rossmann-like_a/b/a_fold"/>
</dbReference>